<dbReference type="Pfam" id="PF13768">
    <property type="entry name" value="VWA_3"/>
    <property type="match status" value="1"/>
</dbReference>
<evidence type="ECO:0000259" key="1">
    <source>
        <dbReference type="PROSITE" id="PS50234"/>
    </source>
</evidence>
<dbReference type="PROSITE" id="PS50234">
    <property type="entry name" value="VWFA"/>
    <property type="match status" value="1"/>
</dbReference>
<gene>
    <name evidence="2" type="ORF">PPRIM_AZ9-3.1.T0090052</name>
</gene>
<sequence>MGNKELKVLNYNPQDPDLIQFRQLYMRYPKQSNVKKSQLVQNTQELLEYEIVIHNEAFSEVFERNHYINLKKTQMRVDIDLTRFCSGYNGQQMRLLGYNTILNEKKSVGKFMRLKDFVELVTENQKIRILDLSDHSFQFTRKLNPEDKLQIEYRYILKHEILQNNVRILCLQLNPECPYKISITTPELQSVISPTHKLQINNNHIQCNFYKGTDSSLFILLFTMKTELVCTKIQFGAPGYSINQKYCMYLNLPLPTIMYEEMIYFNCEDPQKNQEQETMESMPSYSSITPESINQHYWPYFFNITPITNQRNITFFLDQSNSMEGTKIMLAKQGLQLFIRSLPSECYFNIYSFGSKWRKIFQTYQKICEPILKQCEKEIKMMEGNMGSTFLLGAMNDALLNSVKSSDATWFILTDGRIAEIEEIFTLLKSNPHIRVFSLGFGLEFDQEIVEQLATQTNGSSIFCQNIQSLNSQMIQLLQLALLPKFKMNVKFDTHLHITTMYPSPNRPQRELLCYLDNQQLQDQSEIELDINFGNENEPQITQQYRCNLRDIQTNYLLHLYGYIQILEKILDEIWYSDSISSILSNQLKSSFDINNPLLLLFFNPLNILMIDNCAVICNINIENLQKLINEQKKSRDYLGLLLQYISDQTYEQAIKCINANEKISEESVSIEMGSSYTQANQDYLIKVIQTQQIDGSFMDQQALALVCPSQSMNAILAKMPESNQSQSLVNGRQTQQLPDFILTQIWVTALVIAYLKKYQRQQRGQWIIIYIKAINFIKQYLKNWQSLLYKARIELINAGLK</sequence>
<dbReference type="OMA" id="CINANEK"/>
<dbReference type="AlphaFoldDB" id="A0A8S1K3X4"/>
<evidence type="ECO:0000313" key="2">
    <source>
        <dbReference type="EMBL" id="CAD8045028.1"/>
    </source>
</evidence>
<protein>
    <recommendedName>
        <fullName evidence="1">VWFA domain-containing protein</fullName>
    </recommendedName>
</protein>
<dbReference type="PANTHER" id="PTHR45737">
    <property type="entry name" value="VON WILLEBRAND FACTOR A DOMAIN-CONTAINING PROTEIN 5A"/>
    <property type="match status" value="1"/>
</dbReference>
<dbReference type="Proteomes" id="UP000688137">
    <property type="component" value="Unassembled WGS sequence"/>
</dbReference>
<keyword evidence="3" id="KW-1185">Reference proteome</keyword>
<accession>A0A8S1K3X4</accession>
<evidence type="ECO:0000313" key="3">
    <source>
        <dbReference type="Proteomes" id="UP000688137"/>
    </source>
</evidence>
<reference evidence="2" key="1">
    <citation type="submission" date="2021-01" db="EMBL/GenBank/DDBJ databases">
        <authorList>
            <consortium name="Genoscope - CEA"/>
            <person name="William W."/>
        </authorList>
    </citation>
    <scope>NUCLEOTIDE SEQUENCE</scope>
</reference>
<organism evidence="2 3">
    <name type="scientific">Paramecium primaurelia</name>
    <dbReference type="NCBI Taxonomy" id="5886"/>
    <lineage>
        <taxon>Eukaryota</taxon>
        <taxon>Sar</taxon>
        <taxon>Alveolata</taxon>
        <taxon>Ciliophora</taxon>
        <taxon>Intramacronucleata</taxon>
        <taxon>Oligohymenophorea</taxon>
        <taxon>Peniculida</taxon>
        <taxon>Parameciidae</taxon>
        <taxon>Paramecium</taxon>
    </lineage>
</organism>
<comment type="caution">
    <text evidence="2">The sequence shown here is derived from an EMBL/GenBank/DDBJ whole genome shotgun (WGS) entry which is preliminary data.</text>
</comment>
<dbReference type="InterPro" id="IPR002035">
    <property type="entry name" value="VWF_A"/>
</dbReference>
<dbReference type="PANTHER" id="PTHR45737:SF6">
    <property type="entry name" value="VON WILLEBRAND FACTOR A DOMAIN-CONTAINING PROTEIN 5A"/>
    <property type="match status" value="1"/>
</dbReference>
<name>A0A8S1K3X4_PARPR</name>
<dbReference type="EMBL" id="CAJJDM010000006">
    <property type="protein sequence ID" value="CAD8045028.1"/>
    <property type="molecule type" value="Genomic_DNA"/>
</dbReference>
<dbReference type="SMART" id="SM00327">
    <property type="entry name" value="VWA"/>
    <property type="match status" value="1"/>
</dbReference>
<feature type="domain" description="VWFA" evidence="1">
    <location>
        <begin position="312"/>
        <end position="478"/>
    </location>
</feature>
<proteinExistence type="predicted"/>